<dbReference type="InterPro" id="IPR051207">
    <property type="entry name" value="ComplexI_NDUFA9_subunit"/>
</dbReference>
<sequence length="351" mass="37132">MRSAFSASVVTASENTGRPAPGIVAVTGAAGFIGSHLVRMLRGEGIDVRAVVRPGTKKDLRMAAIQGLGCTVAYADVGDVGALERAFDGCAAVVHLVAIIRERVGATFDLVNRRGAAEVAAAARVSGVKRIVHLSALGAGPEAPRYLQSKWAGEEAIRHSGVPTVIVRPSFVIGPGGGAAAQFAAVVRLGPWYPLYLLGAPERPLAVLAVLTPIVPVLGSGKYRSMPLDVRDLLAVVGQALRRDDVLGEVYELGGPDALAYDRVLDEVMAALGVRRWKVHMPMSLARALVREFRYLPNPPITQDEFEALLVDNVCDNTKTVRAFGLNLRPFRDAVGYALQNAVTADGSGRS</sequence>
<protein>
    <submittedName>
        <fullName evidence="2">NAD-dependent epimerase/dehydratase family protein</fullName>
    </submittedName>
</protein>
<gene>
    <name evidence="2" type="ORF">E6H05_06730</name>
</gene>
<organism evidence="2 3">
    <name type="scientific">Candidatus Segetimicrobium genomatis</name>
    <dbReference type="NCBI Taxonomy" id="2569760"/>
    <lineage>
        <taxon>Bacteria</taxon>
        <taxon>Bacillati</taxon>
        <taxon>Candidatus Sysuimicrobiota</taxon>
        <taxon>Candidatus Sysuimicrobiia</taxon>
        <taxon>Candidatus Sysuimicrobiales</taxon>
        <taxon>Candidatus Segetimicrobiaceae</taxon>
        <taxon>Candidatus Segetimicrobium</taxon>
    </lineage>
</organism>
<feature type="domain" description="NAD(P)-binding" evidence="1">
    <location>
        <begin position="28"/>
        <end position="172"/>
    </location>
</feature>
<dbReference type="AlphaFoldDB" id="A0A537IVG3"/>
<evidence type="ECO:0000259" key="1">
    <source>
        <dbReference type="Pfam" id="PF13460"/>
    </source>
</evidence>
<dbReference type="EMBL" id="VBAP01000044">
    <property type="protein sequence ID" value="TMI75314.1"/>
    <property type="molecule type" value="Genomic_DNA"/>
</dbReference>
<reference evidence="2 3" key="1">
    <citation type="journal article" date="2019" name="Nat. Microbiol.">
        <title>Mediterranean grassland soil C-N compound turnover is dependent on rainfall and depth, and is mediated by genomically divergent microorganisms.</title>
        <authorList>
            <person name="Diamond S."/>
            <person name="Andeer P.F."/>
            <person name="Li Z."/>
            <person name="Crits-Christoph A."/>
            <person name="Burstein D."/>
            <person name="Anantharaman K."/>
            <person name="Lane K.R."/>
            <person name="Thomas B.C."/>
            <person name="Pan C."/>
            <person name="Northen T.R."/>
            <person name="Banfield J.F."/>
        </authorList>
    </citation>
    <scope>NUCLEOTIDE SEQUENCE [LARGE SCALE GENOMIC DNA]</scope>
    <source>
        <strain evidence="2">NP_8</strain>
    </source>
</reference>
<proteinExistence type="predicted"/>
<evidence type="ECO:0000313" key="3">
    <source>
        <dbReference type="Proteomes" id="UP000318834"/>
    </source>
</evidence>
<dbReference type="Gene3D" id="3.40.50.720">
    <property type="entry name" value="NAD(P)-binding Rossmann-like Domain"/>
    <property type="match status" value="1"/>
</dbReference>
<dbReference type="PANTHER" id="PTHR12126:SF11">
    <property type="entry name" value="NADH DEHYDROGENASE [UBIQUINONE] 1 ALPHA SUBCOMPLEX SUBUNIT 9, MITOCHONDRIAL"/>
    <property type="match status" value="1"/>
</dbReference>
<dbReference type="Proteomes" id="UP000318834">
    <property type="component" value="Unassembled WGS sequence"/>
</dbReference>
<name>A0A537IVG3_9BACT</name>
<dbReference type="SUPFAM" id="SSF51735">
    <property type="entry name" value="NAD(P)-binding Rossmann-fold domains"/>
    <property type="match status" value="1"/>
</dbReference>
<comment type="caution">
    <text evidence="2">The sequence shown here is derived from an EMBL/GenBank/DDBJ whole genome shotgun (WGS) entry which is preliminary data.</text>
</comment>
<dbReference type="InterPro" id="IPR016040">
    <property type="entry name" value="NAD(P)-bd_dom"/>
</dbReference>
<accession>A0A537IVG3</accession>
<dbReference type="InterPro" id="IPR036291">
    <property type="entry name" value="NAD(P)-bd_dom_sf"/>
</dbReference>
<dbReference type="Pfam" id="PF13460">
    <property type="entry name" value="NAD_binding_10"/>
    <property type="match status" value="1"/>
</dbReference>
<dbReference type="GO" id="GO:0044877">
    <property type="term" value="F:protein-containing complex binding"/>
    <property type="evidence" value="ECO:0007669"/>
    <property type="project" value="TreeGrafter"/>
</dbReference>
<dbReference type="PANTHER" id="PTHR12126">
    <property type="entry name" value="NADH-UBIQUINONE OXIDOREDUCTASE 39 KDA SUBUNIT-RELATED"/>
    <property type="match status" value="1"/>
</dbReference>
<evidence type="ECO:0000313" key="2">
    <source>
        <dbReference type="EMBL" id="TMI75314.1"/>
    </source>
</evidence>